<sequence>MLLSQLMYSVICEARKGSNIASIIRSNDTLLKLLIEEKKGKEVNERFVADFKTLADVLIQEMVRHDLSLKYPGIEDDIHGEETNKFTNVNGETVVIKLGDQPEDTKQLLLKVLEGDDEVAGLLSHCLHTDTEPVTDSKIDSIQCSLDIGDIGIWIDPIDSTAQFINGETAEYNSHGFVDEGLQCVTVLIGVFLKSTGLPIFGVAIQPFSNYTNQSWNEKILWGLSYCDINLSSLSKPIELEQKLIVLSSSESDSVRQKLAEKYQTQYVSGAGHKLICTAQGLASAYLLSKKTMYKWDCCGPHAILLSLGGGVVSYSDLEKIAKGDSTEIQQVTYNQSESNHFNGVIAYHNLYTLLEIVQHLQS</sequence>
<dbReference type="PANTHER" id="PTHR43028">
    <property type="entry name" value="3'(2'),5'-BISPHOSPHATE NUCLEOTIDASE 1"/>
    <property type="match status" value="1"/>
</dbReference>
<evidence type="ECO:0000256" key="2">
    <source>
        <dbReference type="ARBA" id="ARBA00022671"/>
    </source>
</evidence>
<dbReference type="GO" id="GO:0004441">
    <property type="term" value="F:inositol-1,4-bisphosphate 1-phosphatase activity"/>
    <property type="evidence" value="ECO:0007669"/>
    <property type="project" value="UniProtKB-EC"/>
</dbReference>
<dbReference type="STRING" id="225164.V4AWB5"/>
<dbReference type="HOGENOM" id="CLU_043868_2_0_1"/>
<dbReference type="OrthoDB" id="9977309at2759"/>
<dbReference type="Proteomes" id="UP000030746">
    <property type="component" value="Unassembled WGS sequence"/>
</dbReference>
<feature type="binding site" evidence="8">
    <location>
        <position position="156"/>
    </location>
    <ligand>
        <name>Mg(2+)</name>
        <dbReference type="ChEBI" id="CHEBI:18420"/>
        <label>1</label>
        <note>catalytic</note>
    </ligand>
</feature>
<dbReference type="Pfam" id="PF00459">
    <property type="entry name" value="Inositol_P"/>
    <property type="match status" value="1"/>
</dbReference>
<organism evidence="9 10">
    <name type="scientific">Lottia gigantea</name>
    <name type="common">Giant owl limpet</name>
    <dbReference type="NCBI Taxonomy" id="225164"/>
    <lineage>
        <taxon>Eukaryota</taxon>
        <taxon>Metazoa</taxon>
        <taxon>Spiralia</taxon>
        <taxon>Lophotrochozoa</taxon>
        <taxon>Mollusca</taxon>
        <taxon>Gastropoda</taxon>
        <taxon>Patellogastropoda</taxon>
        <taxon>Lottioidea</taxon>
        <taxon>Lottiidae</taxon>
        <taxon>Lottia</taxon>
    </lineage>
</organism>
<evidence type="ECO:0000313" key="10">
    <source>
        <dbReference type="Proteomes" id="UP000030746"/>
    </source>
</evidence>
<evidence type="ECO:0000313" key="9">
    <source>
        <dbReference type="EMBL" id="ESP01783.1"/>
    </source>
</evidence>
<evidence type="ECO:0000256" key="1">
    <source>
        <dbReference type="ARBA" id="ARBA00009759"/>
    </source>
</evidence>
<dbReference type="KEGG" id="lgi:LOTGIDRAFT_225152"/>
<feature type="binding site" evidence="8">
    <location>
        <position position="297"/>
    </location>
    <ligand>
        <name>Mg(2+)</name>
        <dbReference type="ChEBI" id="CHEBI:18420"/>
        <label>1</label>
        <note>catalytic</note>
    </ligand>
</feature>
<dbReference type="InterPro" id="IPR020583">
    <property type="entry name" value="Inositol_monoP_metal-BS"/>
</dbReference>
<dbReference type="EMBL" id="KB200385">
    <property type="protein sequence ID" value="ESP01783.1"/>
    <property type="molecule type" value="Genomic_DNA"/>
</dbReference>
<dbReference type="CTD" id="20247265"/>
<keyword evidence="3 8" id="KW-0479">Metal-binding</keyword>
<comment type="similarity">
    <text evidence="1">Belongs to the inositol monophosphatase superfamily.</text>
</comment>
<dbReference type="InterPro" id="IPR044897">
    <property type="entry name" value="INPP1_dom_1"/>
</dbReference>
<keyword evidence="4 8" id="KW-0460">Magnesium</keyword>
<dbReference type="EC" id="3.1.3.57" evidence="7"/>
<dbReference type="InterPro" id="IPR050725">
    <property type="entry name" value="CysQ/Inositol_MonoPase"/>
</dbReference>
<feature type="binding site" evidence="8">
    <location>
        <position position="81"/>
    </location>
    <ligand>
        <name>Mg(2+)</name>
        <dbReference type="ChEBI" id="CHEBI:18420"/>
        <label>1</label>
        <note>catalytic</note>
    </ligand>
</feature>
<dbReference type="PROSITE" id="PS00629">
    <property type="entry name" value="IMP_1"/>
    <property type="match status" value="1"/>
</dbReference>
<comment type="catalytic activity">
    <reaction evidence="5">
        <text>1D-myo-inositol 1,3,4-trisphosphate + H2O = 1D-myo-inositol 3,4-bisphosphate + phosphate</text>
        <dbReference type="Rhea" id="RHEA:70319"/>
        <dbReference type="ChEBI" id="CHEBI:15377"/>
        <dbReference type="ChEBI" id="CHEBI:43474"/>
        <dbReference type="ChEBI" id="CHEBI:58414"/>
        <dbReference type="ChEBI" id="CHEBI:83241"/>
    </reaction>
    <physiologicalReaction direction="left-to-right" evidence="5">
        <dbReference type="Rhea" id="RHEA:70320"/>
    </physiologicalReaction>
</comment>
<dbReference type="SUPFAM" id="SSF56655">
    <property type="entry name" value="Carbohydrate phosphatase"/>
    <property type="match status" value="1"/>
</dbReference>
<comment type="cofactor">
    <cofactor evidence="8">
        <name>Mg(2+)</name>
        <dbReference type="ChEBI" id="CHEBI:18420"/>
    </cofactor>
</comment>
<accession>V4AWB5</accession>
<evidence type="ECO:0000256" key="3">
    <source>
        <dbReference type="ARBA" id="ARBA00022723"/>
    </source>
</evidence>
<keyword evidence="10" id="KW-1185">Reference proteome</keyword>
<dbReference type="Gene3D" id="3.40.190.80">
    <property type="match status" value="1"/>
</dbReference>
<evidence type="ECO:0000256" key="8">
    <source>
        <dbReference type="PIRSR" id="PIRSR600760-2"/>
    </source>
</evidence>
<feature type="binding site" evidence="8">
    <location>
        <position position="159"/>
    </location>
    <ligand>
        <name>Mg(2+)</name>
        <dbReference type="ChEBI" id="CHEBI:18420"/>
        <label>1</label>
        <note>catalytic</note>
    </ligand>
</feature>
<dbReference type="InterPro" id="IPR000760">
    <property type="entry name" value="Inositol_monophosphatase-like"/>
</dbReference>
<dbReference type="Gene3D" id="4.10.460.10">
    <property type="entry name" value="Inositol Polyphosphate 1-phosphatase, domain 1"/>
    <property type="match status" value="1"/>
</dbReference>
<dbReference type="OMA" id="KGSTFRW"/>
<evidence type="ECO:0000256" key="7">
    <source>
        <dbReference type="ARBA" id="ARBA00044519"/>
    </source>
</evidence>
<name>V4AWB5_LOTGI</name>
<feature type="binding site" evidence="8">
    <location>
        <position position="158"/>
    </location>
    <ligand>
        <name>Mg(2+)</name>
        <dbReference type="ChEBI" id="CHEBI:18420"/>
        <label>1</label>
        <note>catalytic</note>
    </ligand>
</feature>
<evidence type="ECO:0000256" key="4">
    <source>
        <dbReference type="ARBA" id="ARBA00022842"/>
    </source>
</evidence>
<dbReference type="PANTHER" id="PTHR43028:SF3">
    <property type="entry name" value="INOSITOL POLYPHOSPHATE 1-PHOSPHATASE"/>
    <property type="match status" value="1"/>
</dbReference>
<gene>
    <name evidence="9" type="ORF">LOTGIDRAFT_225152</name>
</gene>
<dbReference type="GeneID" id="20247265"/>
<comment type="catalytic activity">
    <reaction evidence="6">
        <text>1D-myo-inositol 1,4-bisphosphate + H2O = 1D-myo-inositol 4-phosphate + phosphate</text>
        <dbReference type="Rhea" id="RHEA:15553"/>
        <dbReference type="ChEBI" id="CHEBI:15377"/>
        <dbReference type="ChEBI" id="CHEBI:43474"/>
        <dbReference type="ChEBI" id="CHEBI:58282"/>
        <dbReference type="ChEBI" id="CHEBI:58469"/>
        <dbReference type="EC" id="3.1.3.57"/>
    </reaction>
    <physiologicalReaction direction="left-to-right" evidence="6">
        <dbReference type="Rhea" id="RHEA:15554"/>
    </physiologicalReaction>
</comment>
<protein>
    <recommendedName>
        <fullName evidence="7">inositol-1,4-bisphosphate 1-phosphatase</fullName>
        <ecNumber evidence="7">3.1.3.57</ecNumber>
    </recommendedName>
</protein>
<proteinExistence type="inferred from homology"/>
<keyword evidence="2" id="KW-0452">Lithium</keyword>
<dbReference type="AlphaFoldDB" id="V4AWB5"/>
<dbReference type="RefSeq" id="XP_009047557.1">
    <property type="nucleotide sequence ID" value="XM_009049309.1"/>
</dbReference>
<evidence type="ECO:0000256" key="5">
    <source>
        <dbReference type="ARBA" id="ARBA00044465"/>
    </source>
</evidence>
<dbReference type="Gene3D" id="3.30.540.10">
    <property type="entry name" value="Fructose-1,6-Bisphosphatase, subunit A, domain 1"/>
    <property type="match status" value="1"/>
</dbReference>
<reference evidence="9 10" key="1">
    <citation type="journal article" date="2013" name="Nature">
        <title>Insights into bilaterian evolution from three spiralian genomes.</title>
        <authorList>
            <person name="Simakov O."/>
            <person name="Marletaz F."/>
            <person name="Cho S.J."/>
            <person name="Edsinger-Gonzales E."/>
            <person name="Havlak P."/>
            <person name="Hellsten U."/>
            <person name="Kuo D.H."/>
            <person name="Larsson T."/>
            <person name="Lv J."/>
            <person name="Arendt D."/>
            <person name="Savage R."/>
            <person name="Osoegawa K."/>
            <person name="de Jong P."/>
            <person name="Grimwood J."/>
            <person name="Chapman J.A."/>
            <person name="Shapiro H."/>
            <person name="Aerts A."/>
            <person name="Otillar R.P."/>
            <person name="Terry A.Y."/>
            <person name="Boore J.L."/>
            <person name="Grigoriev I.V."/>
            <person name="Lindberg D.R."/>
            <person name="Seaver E.C."/>
            <person name="Weisblat D.A."/>
            <person name="Putnam N.H."/>
            <person name="Rokhsar D.S."/>
        </authorList>
    </citation>
    <scope>NUCLEOTIDE SEQUENCE [LARGE SCALE GENOMIC DNA]</scope>
</reference>
<evidence type="ECO:0000256" key="6">
    <source>
        <dbReference type="ARBA" id="ARBA00044478"/>
    </source>
</evidence>
<dbReference type="GO" id="GO:0046872">
    <property type="term" value="F:metal ion binding"/>
    <property type="evidence" value="ECO:0007669"/>
    <property type="project" value="UniProtKB-KW"/>
</dbReference>